<keyword evidence="4 6" id="KW-0408">Iron</keyword>
<accession>C9RBE7</accession>
<dbReference type="EMBL" id="CP001785">
    <property type="protein sequence ID" value="ACX51574.1"/>
    <property type="molecule type" value="Genomic_DNA"/>
</dbReference>
<dbReference type="PRINTS" id="PR00419">
    <property type="entry name" value="ADXRDTASE"/>
</dbReference>
<evidence type="ECO:0000256" key="6">
    <source>
        <dbReference type="HAMAP-Rule" id="MF_00304"/>
    </source>
</evidence>
<dbReference type="InterPro" id="IPR002922">
    <property type="entry name" value="Thi4_fam"/>
</dbReference>
<dbReference type="UniPathway" id="UPA00060"/>
<feature type="binding site" description="in other chain" evidence="6">
    <location>
        <position position="68"/>
    </location>
    <ligand>
        <name>NAD(+)</name>
        <dbReference type="ChEBI" id="CHEBI:57540"/>
        <note>ligand shared between two adjacent protomers</note>
    </ligand>
</feature>
<dbReference type="InterPro" id="IPR022828">
    <property type="entry name" value="Thi4_prok"/>
</dbReference>
<evidence type="ECO:0000256" key="3">
    <source>
        <dbReference type="ARBA" id="ARBA00022977"/>
    </source>
</evidence>
<dbReference type="eggNOG" id="COG1635">
    <property type="taxonomic scope" value="Bacteria"/>
</dbReference>
<dbReference type="HOGENOM" id="CLU_053727_2_0_9"/>
<evidence type="ECO:0000256" key="1">
    <source>
        <dbReference type="ARBA" id="ARBA00022679"/>
    </source>
</evidence>
<organism evidence="7 8">
    <name type="scientific">Ammonifex degensii (strain DSM 10501 / KC4)</name>
    <dbReference type="NCBI Taxonomy" id="429009"/>
    <lineage>
        <taxon>Bacteria</taxon>
        <taxon>Bacillati</taxon>
        <taxon>Bacillota</taxon>
        <taxon>Clostridia</taxon>
        <taxon>Thermoanaerobacterales</taxon>
        <taxon>Thermoanaerobacteraceae</taxon>
        <taxon>Ammonifex</taxon>
    </lineage>
</organism>
<name>C9RBE7_AMMDK</name>
<comment type="function">
    <text evidence="6">Involved in the biosynthesis of the thiazole moiety of thiamine. Catalyzes the conversion of NAD and glycine to adenosine diphosphate 5-(2-hydroxyethyl)-4-methylthiazole-2-carboxylate (ADT), an adenylated thiazole intermediate, using free sulfide as a source of sulfur.</text>
</comment>
<feature type="binding site" description="in other chain" evidence="6">
    <location>
        <position position="132"/>
    </location>
    <ligand>
        <name>NAD(+)</name>
        <dbReference type="ChEBI" id="CHEBI:57540"/>
        <note>ligand shared between two adjacent protomers</note>
    </ligand>
</feature>
<feature type="binding site" description="in other chain" evidence="6">
    <location>
        <position position="175"/>
    </location>
    <ligand>
        <name>Fe cation</name>
        <dbReference type="ChEBI" id="CHEBI:24875"/>
        <note>ligand shared between two adjacent protomers</note>
    </ligand>
</feature>
<dbReference type="GO" id="GO:0005506">
    <property type="term" value="F:iron ion binding"/>
    <property type="evidence" value="ECO:0007669"/>
    <property type="project" value="UniProtKB-UniRule"/>
</dbReference>
<dbReference type="EC" id="2.4.2.59" evidence="6"/>
<evidence type="ECO:0000313" key="7">
    <source>
        <dbReference type="EMBL" id="ACX51574.1"/>
    </source>
</evidence>
<feature type="binding site" evidence="6">
    <location>
        <position position="239"/>
    </location>
    <ligand>
        <name>glycine</name>
        <dbReference type="ChEBI" id="CHEBI:57305"/>
    </ligand>
</feature>
<evidence type="ECO:0000313" key="8">
    <source>
        <dbReference type="Proteomes" id="UP000002620"/>
    </source>
</evidence>
<dbReference type="HAMAP" id="MF_00304">
    <property type="entry name" value="Thi4"/>
    <property type="match status" value="1"/>
</dbReference>
<comment type="similarity">
    <text evidence="6">Belongs to the THI4 family.</text>
</comment>
<keyword evidence="8" id="KW-1185">Reference proteome</keyword>
<protein>
    <recommendedName>
        <fullName evidence="6">Thiamine thiazole synthase</fullName>
        <ecNumber evidence="6">2.4.2.59</ecNumber>
    </recommendedName>
</protein>
<evidence type="ECO:0000256" key="5">
    <source>
        <dbReference type="ARBA" id="ARBA00023027"/>
    </source>
</evidence>
<dbReference type="RefSeq" id="WP_015738452.1">
    <property type="nucleotide sequence ID" value="NC_013385.1"/>
</dbReference>
<dbReference type="AlphaFoldDB" id="C9RBE7"/>
<dbReference type="InterPro" id="IPR036188">
    <property type="entry name" value="FAD/NAD-bd_sf"/>
</dbReference>
<feature type="binding site" evidence="6">
    <location>
        <begin position="158"/>
        <end position="160"/>
    </location>
    <ligand>
        <name>NAD(+)</name>
        <dbReference type="ChEBI" id="CHEBI:57540"/>
        <note>ligand shared between two adjacent protomers</note>
    </ligand>
</feature>
<keyword evidence="2 6" id="KW-0479">Metal-binding</keyword>
<dbReference type="OrthoDB" id="9806565at2"/>
<sequence length="271" mass="28760">MEINLPALDERVITQAIITRYTEVLLSLSEVEVAVVGAGPSGLSAAYYLAGSGIKTAVFERRASVGGGMWGGGMMFNQIVFQEPAREIFEEVGIRFTEFAPGYYVADAVETVTGLAYAVCRKGAKIINLVTVEDVVLQNDVVTGVVLNWTAVEMAGLHVDPLAVRCRCVVDATGHDARVVRLLTEKNGVTLKTPGGRVQGEKSLWAEIGEKQILENTAEVYPGLYVTGMAANAVAGGYRMGPIFGGMLLSGKKVASLISEKLRSSSSGSPN</sequence>
<dbReference type="GO" id="GO:0009228">
    <property type="term" value="P:thiamine biosynthetic process"/>
    <property type="evidence" value="ECO:0007669"/>
    <property type="project" value="UniProtKB-KW"/>
</dbReference>
<comment type="subunit">
    <text evidence="6">Homooctamer; tetramer of dimers.</text>
</comment>
<dbReference type="PANTHER" id="PTHR43422">
    <property type="entry name" value="THIAMINE THIAZOLE SYNTHASE"/>
    <property type="match status" value="1"/>
</dbReference>
<keyword evidence="1 6" id="KW-0808">Transferase</keyword>
<evidence type="ECO:0000256" key="2">
    <source>
        <dbReference type="ARBA" id="ARBA00022723"/>
    </source>
</evidence>
<reference evidence="7 8" key="1">
    <citation type="submission" date="2009-10" db="EMBL/GenBank/DDBJ databases">
        <title>Complete sequence of chromosome of Ammonifex degensii KC4.</title>
        <authorList>
            <consortium name="US DOE Joint Genome Institute"/>
            <person name="Kerfeld C."/>
            <person name="Goodner B."/>
            <person name="Huber H."/>
            <person name="Stetter K."/>
            <person name="Lucas S."/>
            <person name="Copeland A."/>
            <person name="Lapidus A."/>
            <person name="Glavina del Rio T."/>
            <person name="Dalin E."/>
            <person name="Tice H."/>
            <person name="Bruce D."/>
            <person name="Goodwin L."/>
            <person name="Pitluck S."/>
            <person name="Saunders E."/>
            <person name="Brettin T."/>
            <person name="Detter J.C."/>
            <person name="Han C."/>
            <person name="Larimer F."/>
            <person name="Land M."/>
            <person name="Hauser L."/>
            <person name="Kyrpides N."/>
            <person name="Ovchinnikova G."/>
            <person name="Richardson P."/>
        </authorList>
    </citation>
    <scope>NUCLEOTIDE SEQUENCE [LARGE SCALE GENOMIC DNA]</scope>
    <source>
        <strain evidence="8">DSM 10501 / KC4</strain>
    </source>
</reference>
<dbReference type="Proteomes" id="UP000002620">
    <property type="component" value="Chromosome"/>
</dbReference>
<feature type="binding site" description="in other chain" evidence="6">
    <location>
        <position position="229"/>
    </location>
    <ligand>
        <name>NAD(+)</name>
        <dbReference type="ChEBI" id="CHEBI:57540"/>
        <note>ligand shared between two adjacent protomers</note>
    </ligand>
</feature>
<dbReference type="Gene3D" id="3.50.50.60">
    <property type="entry name" value="FAD/NAD(P)-binding domain"/>
    <property type="match status" value="1"/>
</dbReference>
<dbReference type="GO" id="GO:0009229">
    <property type="term" value="P:thiamine diphosphate biosynthetic process"/>
    <property type="evidence" value="ECO:0007669"/>
    <property type="project" value="UniProtKB-UniRule"/>
</dbReference>
<dbReference type="GO" id="GO:0052837">
    <property type="term" value="P:thiazole biosynthetic process"/>
    <property type="evidence" value="ECO:0007669"/>
    <property type="project" value="UniProtKB-UniRule"/>
</dbReference>
<dbReference type="PANTHER" id="PTHR43422:SF3">
    <property type="entry name" value="THIAMINE THIAZOLE SYNTHASE"/>
    <property type="match status" value="1"/>
</dbReference>
<dbReference type="GO" id="GO:0016763">
    <property type="term" value="F:pentosyltransferase activity"/>
    <property type="evidence" value="ECO:0007669"/>
    <property type="project" value="UniProtKB-UniRule"/>
</dbReference>
<dbReference type="SUPFAM" id="SSF51905">
    <property type="entry name" value="FAD/NAD(P)-binding domain"/>
    <property type="match status" value="1"/>
</dbReference>
<dbReference type="NCBIfam" id="TIGR00292">
    <property type="entry name" value="sulfide-dependent adenosine diphosphate thiazole synthase"/>
    <property type="match status" value="1"/>
</dbReference>
<feature type="binding site" description="in other chain" evidence="6">
    <location>
        <begin position="60"/>
        <end position="61"/>
    </location>
    <ligand>
        <name>NAD(+)</name>
        <dbReference type="ChEBI" id="CHEBI:57540"/>
        <note>ligand shared between two adjacent protomers</note>
    </ligand>
</feature>
<comment type="caution">
    <text evidence="6">Lacks conserved residue(s) required for the propagation of feature annotation.</text>
</comment>
<dbReference type="STRING" id="429009.Adeg_0421"/>
<dbReference type="KEGG" id="adg:Adeg_0421"/>
<feature type="binding site" evidence="6">
    <location>
        <position position="160"/>
    </location>
    <ligand>
        <name>Fe cation</name>
        <dbReference type="ChEBI" id="CHEBI:24875"/>
        <note>ligand shared between two adjacent protomers</note>
    </ligand>
</feature>
<comment type="catalytic activity">
    <reaction evidence="6">
        <text>hydrogen sulfide + glycine + NAD(+) = ADP-5-ethyl-4-methylthiazole-2-carboxylate + nicotinamide + 3 H2O + H(+)</text>
        <dbReference type="Rhea" id="RHEA:55704"/>
        <dbReference type="ChEBI" id="CHEBI:15377"/>
        <dbReference type="ChEBI" id="CHEBI:15378"/>
        <dbReference type="ChEBI" id="CHEBI:17154"/>
        <dbReference type="ChEBI" id="CHEBI:29919"/>
        <dbReference type="ChEBI" id="CHEBI:57305"/>
        <dbReference type="ChEBI" id="CHEBI:57540"/>
        <dbReference type="ChEBI" id="CHEBI:139151"/>
        <dbReference type="EC" id="2.4.2.59"/>
    </reaction>
</comment>
<keyword evidence="3 6" id="KW-0784">Thiamine biosynthesis</keyword>
<keyword evidence="5 6" id="KW-0520">NAD</keyword>
<gene>
    <name evidence="6" type="primary">thi4</name>
    <name evidence="7" type="ordered locus">Adeg_0421</name>
</gene>
<dbReference type="Pfam" id="PF01946">
    <property type="entry name" value="Thi4"/>
    <property type="match status" value="1"/>
</dbReference>
<comment type="cofactor">
    <cofactor evidence="6">
        <name>Fe(2+)</name>
        <dbReference type="ChEBI" id="CHEBI:29033"/>
    </cofactor>
</comment>
<proteinExistence type="inferred from homology"/>
<evidence type="ECO:0000256" key="4">
    <source>
        <dbReference type="ARBA" id="ARBA00023004"/>
    </source>
</evidence>
<comment type="pathway">
    <text evidence="6">Cofactor biosynthesis; thiamine diphosphate biosynthesis.</text>
</comment>
<feature type="binding site" description="in other chain" evidence="6">
    <location>
        <position position="41"/>
    </location>
    <ligand>
        <name>NAD(+)</name>
        <dbReference type="ChEBI" id="CHEBI:57540"/>
        <note>ligand shared between two adjacent protomers</note>
    </ligand>
</feature>